<evidence type="ECO:0000313" key="2">
    <source>
        <dbReference type="Proteomes" id="UP000238296"/>
    </source>
</evidence>
<accession>A0A2S8BBN7</accession>
<proteinExistence type="predicted"/>
<organism evidence="1 2">
    <name type="scientific">Mycobacterium talmoniae</name>
    <dbReference type="NCBI Taxonomy" id="1858794"/>
    <lineage>
        <taxon>Bacteria</taxon>
        <taxon>Bacillati</taxon>
        <taxon>Actinomycetota</taxon>
        <taxon>Actinomycetes</taxon>
        <taxon>Mycobacteriales</taxon>
        <taxon>Mycobacteriaceae</taxon>
        <taxon>Mycobacterium</taxon>
    </lineage>
</organism>
<comment type="caution">
    <text evidence="1">The sequence shown here is derived from an EMBL/GenBank/DDBJ whole genome shotgun (WGS) entry which is preliminary data.</text>
</comment>
<protein>
    <submittedName>
        <fullName evidence="1">Uncharacterized protein</fullName>
    </submittedName>
</protein>
<dbReference type="AlphaFoldDB" id="A0A2S8BBN7"/>
<dbReference type="EMBL" id="PPEA01001006">
    <property type="protein sequence ID" value="PQM44065.1"/>
    <property type="molecule type" value="Genomic_DNA"/>
</dbReference>
<name>A0A2S8BBN7_9MYCO</name>
<evidence type="ECO:0000313" key="1">
    <source>
        <dbReference type="EMBL" id="PQM44065.1"/>
    </source>
</evidence>
<dbReference type="AntiFam" id="ANF00226">
    <property type="entry name" value="Shadow ORF (opposite pknB)"/>
</dbReference>
<sequence>MQVGLHHRGLPAGIAERRLAGQHPKQRAAQRVLVGAAVHGGAAQRLRWRVGDGGHHLAGAGQAGVVKRPGDAEVSQQHPLLGADLARQQEVRGFDVAVQHVVPVGVVERFGDLAGDVDRPLRGHLPGAQRGVGVGAVDELHGDPQLTVFGLAAPVNRHDVGMVQLGGHVGFTDEPGPKPLIPRQLGRQQFHCLTAGEFGVGHQIDRTHAALAEDSLDAVSGDQ</sequence>
<dbReference type="Proteomes" id="UP000238296">
    <property type="component" value="Unassembled WGS sequence"/>
</dbReference>
<gene>
    <name evidence="1" type="ORF">C1Y40_05775</name>
</gene>
<reference evidence="1 2" key="1">
    <citation type="journal article" date="2017" name="Int. J. Syst. Evol. Microbiol.">
        <title>Mycobacterium talmoniae sp. nov., a slowly growing mycobacterium isolated from human respiratory samples.</title>
        <authorList>
            <person name="Davidson R.M."/>
            <person name="DeGroote M.A."/>
            <person name="Marola J.L."/>
            <person name="Buss S."/>
            <person name="Jones V."/>
            <person name="McNeil M.R."/>
            <person name="Freifeld A.G."/>
            <person name="Elaine Epperson L."/>
            <person name="Hasan N.A."/>
            <person name="Jackson M."/>
            <person name="Iwen P.C."/>
            <person name="Salfinger M."/>
            <person name="Strong M."/>
        </authorList>
    </citation>
    <scope>NUCLEOTIDE SEQUENCE [LARGE SCALE GENOMIC DNA]</scope>
    <source>
        <strain evidence="1 2">ATCC BAA-2683</strain>
    </source>
</reference>